<dbReference type="AlphaFoldDB" id="A0A6P6RZZ6"/>
<evidence type="ECO:0000256" key="2">
    <source>
        <dbReference type="ARBA" id="ARBA00022801"/>
    </source>
</evidence>
<feature type="region of interest" description="Disordered" evidence="5">
    <location>
        <begin position="144"/>
        <end position="202"/>
    </location>
</feature>
<feature type="active site" description="Proton acceptor" evidence="3">
    <location>
        <position position="442"/>
    </location>
</feature>
<evidence type="ECO:0000256" key="4">
    <source>
        <dbReference type="PIRSR" id="PIRSR600407-2"/>
    </source>
</evidence>
<dbReference type="OrthoDB" id="6372431at2759"/>
<dbReference type="InterPro" id="IPR000407">
    <property type="entry name" value="GDA1_CD39_NTPase"/>
</dbReference>
<dbReference type="GO" id="GO:0009134">
    <property type="term" value="P:nucleoside diphosphate catabolic process"/>
    <property type="evidence" value="ECO:0007669"/>
    <property type="project" value="TreeGrafter"/>
</dbReference>
<feature type="compositionally biased region" description="Polar residues" evidence="5">
    <location>
        <begin position="190"/>
        <end position="202"/>
    </location>
</feature>
<dbReference type="PANTHER" id="PTHR11782">
    <property type="entry name" value="ADENOSINE/GUANOSINE DIPHOSPHATASE"/>
    <property type="match status" value="1"/>
</dbReference>
<keyword evidence="2" id="KW-0378">Hydrolase</keyword>
<evidence type="ECO:0000313" key="7">
    <source>
        <dbReference type="Proteomes" id="UP000515125"/>
    </source>
</evidence>
<accession>A0A6P6RZZ6</accession>
<evidence type="ECO:0000256" key="1">
    <source>
        <dbReference type="ARBA" id="ARBA00009283"/>
    </source>
</evidence>
<proteinExistence type="inferred from homology"/>
<dbReference type="GO" id="GO:0016020">
    <property type="term" value="C:membrane"/>
    <property type="evidence" value="ECO:0007669"/>
    <property type="project" value="TreeGrafter"/>
</dbReference>
<evidence type="ECO:0000256" key="5">
    <source>
        <dbReference type="SAM" id="MobiDB-lite"/>
    </source>
</evidence>
<dbReference type="RefSeq" id="XP_026193099.1">
    <property type="nucleotide sequence ID" value="XM_026337314.1"/>
</dbReference>
<dbReference type="Gene3D" id="3.30.420.530">
    <property type="match status" value="1"/>
</dbReference>
<evidence type="ECO:0000256" key="3">
    <source>
        <dbReference type="PIRSR" id="PIRSR600407-1"/>
    </source>
</evidence>
<dbReference type="PANTHER" id="PTHR11782:SF83">
    <property type="entry name" value="GUANOSINE-DIPHOSPHATASE"/>
    <property type="match status" value="1"/>
</dbReference>
<dbReference type="Pfam" id="PF01150">
    <property type="entry name" value="GDA1_CD39"/>
    <property type="match status" value="1"/>
</dbReference>
<keyword evidence="6" id="KW-1133">Transmembrane helix</keyword>
<dbReference type="Proteomes" id="UP000515125">
    <property type="component" value="Unplaced"/>
</dbReference>
<dbReference type="GO" id="GO:0005524">
    <property type="term" value="F:ATP binding"/>
    <property type="evidence" value="ECO:0007669"/>
    <property type="project" value="UniProtKB-KW"/>
</dbReference>
<evidence type="ECO:0000313" key="8">
    <source>
        <dbReference type="RefSeq" id="XP_026193099.1"/>
    </source>
</evidence>
<comment type="similarity">
    <text evidence="1">Belongs to the GDA1/CD39 NTPase family.</text>
</comment>
<feature type="binding site" evidence="4">
    <location>
        <begin position="495"/>
        <end position="499"/>
    </location>
    <ligand>
        <name>ATP</name>
        <dbReference type="ChEBI" id="CHEBI:30616"/>
    </ligand>
</feature>
<sequence>MPKTQGRRKFLAHSEAMQACTIDQSCLTVRDCNAASQARAVSSGGRRPDEVLRSIRKTVTSIFTIVGLPAVGVGLTDGGAQTAGKVPYILTELPKALSPSCASPYRVACLKPGILQLVYLFICCFLVPISLSLFSSLTTAQTADNADPCEEKRAQDAPPKSQLSPDAGLLNKSPRHATAEANEEQTNAEGISSSAQNPPLQGSQALNALTLNPQDPHASADTRNVLALASALSSHHHSRSMQVCNSPKSEEPSELTELMTAGRQCRNSRNPVLVIDGGSTGTRGTLVRVEAESCPRLGRKVLPDSITFLEEGTKFIGLRQLMEKWLDENAGPDWASKPYDAKALLSKYPSMLEAGKTLVHQILNNAVDLIHKHLTPYEQEEAKTVGVPVLFFSTAGVRDTHDWYRRGLFAAFMEAINSFSGEHEIVFFTNEDWTRPIPGLEEGMLAFIATNQLLGNFSIAKDLKQAMEKAKTVDERKVLERDMRQSLTSIIEVGGASAQVVFPVYAVGSSPSFVNTTNLTGAGYLSDDYPSLDIMSTSYMQLGATSATGVFYKSFCSNPANLNENVCLNPCLPKGYIQDCSTGDVTISSTGEVSVAKGVQNQRVKPAAYYCTSSNDEIAKKALNRLSCLAAGIDPEQPLEERLSIQNCMRMEGTGDFEACAAAVNSILLDPPLPLPANQEASYTGFDTLAQIFDFMSTESPVVVTGRALVFPVRDLQAVGLLGKNFKGNPCELSKAAVQYCAAPVVKASSGSLVRQVTVGDSIQEVDVTSLNVENCFKLGLSHGLLTLLNKNKVHPSKITFALDIEDPKTGQKVGEYGWPPGAILREVLNVRTWATYAYELGKNHTVRDRWNALHANNDQATEPTKS</sequence>
<organism evidence="7 8">
    <name type="scientific">Cyclospora cayetanensis</name>
    <dbReference type="NCBI Taxonomy" id="88456"/>
    <lineage>
        <taxon>Eukaryota</taxon>
        <taxon>Sar</taxon>
        <taxon>Alveolata</taxon>
        <taxon>Apicomplexa</taxon>
        <taxon>Conoidasida</taxon>
        <taxon>Coccidia</taxon>
        <taxon>Eucoccidiorida</taxon>
        <taxon>Eimeriorina</taxon>
        <taxon>Eimeriidae</taxon>
        <taxon>Cyclospora</taxon>
    </lineage>
</organism>
<feature type="transmembrane region" description="Helical" evidence="6">
    <location>
        <begin position="114"/>
        <end position="134"/>
    </location>
</feature>
<dbReference type="GO" id="GO:0017110">
    <property type="term" value="F:nucleoside diphosphate phosphatase activity"/>
    <property type="evidence" value="ECO:0007669"/>
    <property type="project" value="TreeGrafter"/>
</dbReference>
<evidence type="ECO:0000256" key="6">
    <source>
        <dbReference type="SAM" id="Phobius"/>
    </source>
</evidence>
<protein>
    <submittedName>
        <fullName evidence="8">Nucleoside-triphosphatase</fullName>
    </submittedName>
</protein>
<keyword evidence="6" id="KW-0812">Transmembrane</keyword>
<gene>
    <name evidence="8" type="primary">LOC34621513</name>
</gene>
<keyword evidence="4" id="KW-0547">Nucleotide-binding</keyword>
<keyword evidence="6" id="KW-0472">Membrane</keyword>
<keyword evidence="4" id="KW-0067">ATP-binding</keyword>
<reference evidence="8" key="1">
    <citation type="submission" date="2025-08" db="UniProtKB">
        <authorList>
            <consortium name="RefSeq"/>
        </authorList>
    </citation>
    <scope>IDENTIFICATION</scope>
</reference>
<dbReference type="GeneID" id="34621513"/>
<keyword evidence="7" id="KW-1185">Reference proteome</keyword>
<name>A0A6P6RZZ6_9EIME</name>
<dbReference type="Gene3D" id="3.30.420.540">
    <property type="match status" value="1"/>
</dbReference>